<feature type="region of interest" description="Disordered" evidence="1">
    <location>
        <begin position="1"/>
        <end position="25"/>
    </location>
</feature>
<comment type="caution">
    <text evidence="2">The sequence shown here is derived from an EMBL/GenBank/DDBJ whole genome shotgun (WGS) entry which is preliminary data.</text>
</comment>
<evidence type="ECO:0000313" key="2">
    <source>
        <dbReference type="EMBL" id="MFD3002648.1"/>
    </source>
</evidence>
<dbReference type="EMBL" id="JBHUOX010000018">
    <property type="protein sequence ID" value="MFD3002648.1"/>
    <property type="molecule type" value="Genomic_DNA"/>
</dbReference>
<feature type="compositionally biased region" description="Acidic residues" evidence="1">
    <location>
        <begin position="1"/>
        <end position="11"/>
    </location>
</feature>
<proteinExistence type="predicted"/>
<dbReference type="RefSeq" id="WP_377488441.1">
    <property type="nucleotide sequence ID" value="NZ_JBHUOX010000018.1"/>
</dbReference>
<evidence type="ECO:0000313" key="3">
    <source>
        <dbReference type="Proteomes" id="UP001597641"/>
    </source>
</evidence>
<dbReference type="Proteomes" id="UP001597641">
    <property type="component" value="Unassembled WGS sequence"/>
</dbReference>
<accession>A0ABW6BY98</accession>
<protein>
    <submittedName>
        <fullName evidence="2">Uncharacterized protein</fullName>
    </submittedName>
</protein>
<organism evidence="2 3">
    <name type="scientific">Pontibacter toksunensis</name>
    <dbReference type="NCBI Taxonomy" id="1332631"/>
    <lineage>
        <taxon>Bacteria</taxon>
        <taxon>Pseudomonadati</taxon>
        <taxon>Bacteroidota</taxon>
        <taxon>Cytophagia</taxon>
        <taxon>Cytophagales</taxon>
        <taxon>Hymenobacteraceae</taxon>
        <taxon>Pontibacter</taxon>
    </lineage>
</organism>
<sequence length="104" mass="11538">MEENEEGDMTDETTPPPLNEDRPFVPLPRECALNRPFDTAPLLALLMANDGPMGVAQSLDQAYATLAEYLADDPNTAGQQYGHILYDLRRLRNALLQGGGWHQL</sequence>
<keyword evidence="3" id="KW-1185">Reference proteome</keyword>
<name>A0ABW6BY98_9BACT</name>
<evidence type="ECO:0000256" key="1">
    <source>
        <dbReference type="SAM" id="MobiDB-lite"/>
    </source>
</evidence>
<gene>
    <name evidence="2" type="ORF">ACFS7Z_19920</name>
</gene>
<reference evidence="3" key="1">
    <citation type="journal article" date="2019" name="Int. J. Syst. Evol. Microbiol.">
        <title>The Global Catalogue of Microorganisms (GCM) 10K type strain sequencing project: providing services to taxonomists for standard genome sequencing and annotation.</title>
        <authorList>
            <consortium name="The Broad Institute Genomics Platform"/>
            <consortium name="The Broad Institute Genome Sequencing Center for Infectious Disease"/>
            <person name="Wu L."/>
            <person name="Ma J."/>
        </authorList>
    </citation>
    <scope>NUCLEOTIDE SEQUENCE [LARGE SCALE GENOMIC DNA]</scope>
    <source>
        <strain evidence="3">KCTC 23984</strain>
    </source>
</reference>